<name>A0A9Q3HNF4_9BASI</name>
<organism evidence="1 2">
    <name type="scientific">Austropuccinia psidii MF-1</name>
    <dbReference type="NCBI Taxonomy" id="1389203"/>
    <lineage>
        <taxon>Eukaryota</taxon>
        <taxon>Fungi</taxon>
        <taxon>Dikarya</taxon>
        <taxon>Basidiomycota</taxon>
        <taxon>Pucciniomycotina</taxon>
        <taxon>Pucciniomycetes</taxon>
        <taxon>Pucciniales</taxon>
        <taxon>Sphaerophragmiaceae</taxon>
        <taxon>Austropuccinia</taxon>
    </lineage>
</organism>
<sequence length="131" mass="14826">MISIEDGLTVKSATELWSKITIVLASKTITNRGQASLNWEYLNFNVNIEEYIQECSKMLFDIAGIGISLPSDIITYSILENVNWDSSLYDHIIDSMVLSMNSNINPQQVLEKLSDFSYTKTQKGNLKRPQS</sequence>
<protein>
    <submittedName>
        <fullName evidence="1">Uncharacterized protein</fullName>
    </submittedName>
</protein>
<dbReference type="EMBL" id="AVOT02022400">
    <property type="protein sequence ID" value="MBW0511826.1"/>
    <property type="molecule type" value="Genomic_DNA"/>
</dbReference>
<dbReference type="AlphaFoldDB" id="A0A9Q3HNF4"/>
<reference evidence="1" key="1">
    <citation type="submission" date="2021-03" db="EMBL/GenBank/DDBJ databases">
        <title>Draft genome sequence of rust myrtle Austropuccinia psidii MF-1, a brazilian biotype.</title>
        <authorList>
            <person name="Quecine M.C."/>
            <person name="Pachon D.M.R."/>
            <person name="Bonatelli M.L."/>
            <person name="Correr F.H."/>
            <person name="Franceschini L.M."/>
            <person name="Leite T.F."/>
            <person name="Margarido G.R.A."/>
            <person name="Almeida C.A."/>
            <person name="Ferrarezi J.A."/>
            <person name="Labate C.A."/>
        </authorList>
    </citation>
    <scope>NUCLEOTIDE SEQUENCE</scope>
    <source>
        <strain evidence="1">MF-1</strain>
    </source>
</reference>
<comment type="caution">
    <text evidence="1">The sequence shown here is derived from an EMBL/GenBank/DDBJ whole genome shotgun (WGS) entry which is preliminary data.</text>
</comment>
<proteinExistence type="predicted"/>
<evidence type="ECO:0000313" key="2">
    <source>
        <dbReference type="Proteomes" id="UP000765509"/>
    </source>
</evidence>
<keyword evidence="2" id="KW-1185">Reference proteome</keyword>
<evidence type="ECO:0000313" key="1">
    <source>
        <dbReference type="EMBL" id="MBW0511826.1"/>
    </source>
</evidence>
<dbReference type="Proteomes" id="UP000765509">
    <property type="component" value="Unassembled WGS sequence"/>
</dbReference>
<accession>A0A9Q3HNF4</accession>
<gene>
    <name evidence="1" type="ORF">O181_051541</name>
</gene>